<sequence>MLTEGRCYLRPADKIWLCACVKESINHRLIAGFYLEIRAIACIYGLGMWFPSTGHAISEHPAQKRCGTEKPWSAIHPLATVRGRWHATFRHSYFFTSAQDLRSDPRLALIRPSTHPLPFSSLNNVVPDEFDFFSPTESIRPIT</sequence>
<comment type="caution">
    <text evidence="1">The sequence shown here is derived from an EMBL/GenBank/DDBJ whole genome shotgun (WGS) entry which is preliminary data.</text>
</comment>
<accession>A0A1C7LVB5</accession>
<gene>
    <name evidence="1" type="ORF">A0H81_12141</name>
</gene>
<name>A0A1C7LVB5_GRIFR</name>
<organism evidence="1 2">
    <name type="scientific">Grifola frondosa</name>
    <name type="common">Maitake</name>
    <name type="synonym">Polyporus frondosus</name>
    <dbReference type="NCBI Taxonomy" id="5627"/>
    <lineage>
        <taxon>Eukaryota</taxon>
        <taxon>Fungi</taxon>
        <taxon>Dikarya</taxon>
        <taxon>Basidiomycota</taxon>
        <taxon>Agaricomycotina</taxon>
        <taxon>Agaricomycetes</taxon>
        <taxon>Polyporales</taxon>
        <taxon>Grifolaceae</taxon>
        <taxon>Grifola</taxon>
    </lineage>
</organism>
<evidence type="ECO:0000313" key="2">
    <source>
        <dbReference type="Proteomes" id="UP000092993"/>
    </source>
</evidence>
<dbReference type="AlphaFoldDB" id="A0A1C7LVB5"/>
<protein>
    <submittedName>
        <fullName evidence="1">Uncharacterized protein</fullName>
    </submittedName>
</protein>
<proteinExistence type="predicted"/>
<evidence type="ECO:0000313" key="1">
    <source>
        <dbReference type="EMBL" id="OBZ67909.1"/>
    </source>
</evidence>
<dbReference type="EMBL" id="LUGG01000023">
    <property type="protein sequence ID" value="OBZ67909.1"/>
    <property type="molecule type" value="Genomic_DNA"/>
</dbReference>
<reference evidence="1 2" key="1">
    <citation type="submission" date="2016-03" db="EMBL/GenBank/DDBJ databases">
        <title>Whole genome sequencing of Grifola frondosa 9006-11.</title>
        <authorList>
            <person name="Min B."/>
            <person name="Park H."/>
            <person name="Kim J.-G."/>
            <person name="Cho H."/>
            <person name="Oh Y.-L."/>
            <person name="Kong W.-S."/>
            <person name="Choi I.-G."/>
        </authorList>
    </citation>
    <scope>NUCLEOTIDE SEQUENCE [LARGE SCALE GENOMIC DNA]</scope>
    <source>
        <strain evidence="1 2">9006-11</strain>
    </source>
</reference>
<dbReference type="Proteomes" id="UP000092993">
    <property type="component" value="Unassembled WGS sequence"/>
</dbReference>
<keyword evidence="2" id="KW-1185">Reference proteome</keyword>